<dbReference type="AlphaFoldDB" id="A0A2S7SY80"/>
<dbReference type="InterPro" id="IPR016181">
    <property type="entry name" value="Acyl_CoA_acyltransferase"/>
</dbReference>
<sequence>MLEVNFLPFPVITTERLVLRQAKFEDAPEFLFLRSDTRVLQYIGKEPITSLEEAQMYVQLLTDNLNDGIGITWAITLKGDDKMIGTIALWRWMKESCRAEIGYVMHPDYCGKGIMHEAMMTVTDHGFNEMGLHSIEASVNPANVASLKVVERAGFIKEGHFRDRCCFRGVFSDRAIYSLIAPKQR</sequence>
<comment type="caution">
    <text evidence="2">The sequence shown here is derived from an EMBL/GenBank/DDBJ whole genome shotgun (WGS) entry which is preliminary data.</text>
</comment>
<dbReference type="EMBL" id="PPSL01000002">
    <property type="protein sequence ID" value="PQJ11674.1"/>
    <property type="molecule type" value="Genomic_DNA"/>
</dbReference>
<dbReference type="PROSITE" id="PS51186">
    <property type="entry name" value="GNAT"/>
    <property type="match status" value="1"/>
</dbReference>
<accession>A0A2S7SY80</accession>
<protein>
    <submittedName>
        <fullName evidence="2">N-acetyltransferase</fullName>
    </submittedName>
</protein>
<feature type="domain" description="N-acetyltransferase" evidence="1">
    <location>
        <begin position="17"/>
        <end position="177"/>
    </location>
</feature>
<dbReference type="PANTHER" id="PTHR43792">
    <property type="entry name" value="GNAT FAMILY, PUTATIVE (AFU_ORTHOLOGUE AFUA_3G00765)-RELATED-RELATED"/>
    <property type="match status" value="1"/>
</dbReference>
<name>A0A2S7SY80_9BACT</name>
<organism evidence="2 3">
    <name type="scientific">Flavipsychrobacter stenotrophus</name>
    <dbReference type="NCBI Taxonomy" id="2077091"/>
    <lineage>
        <taxon>Bacteria</taxon>
        <taxon>Pseudomonadati</taxon>
        <taxon>Bacteroidota</taxon>
        <taxon>Chitinophagia</taxon>
        <taxon>Chitinophagales</taxon>
        <taxon>Chitinophagaceae</taxon>
        <taxon>Flavipsychrobacter</taxon>
    </lineage>
</organism>
<dbReference type="InterPro" id="IPR051531">
    <property type="entry name" value="N-acetyltransferase"/>
</dbReference>
<evidence type="ECO:0000313" key="2">
    <source>
        <dbReference type="EMBL" id="PQJ11674.1"/>
    </source>
</evidence>
<reference evidence="2 3" key="1">
    <citation type="submission" date="2018-01" db="EMBL/GenBank/DDBJ databases">
        <title>A novel member of the phylum Bacteroidetes isolated from glacier ice.</title>
        <authorList>
            <person name="Liu Q."/>
            <person name="Xin Y.-H."/>
        </authorList>
    </citation>
    <scope>NUCLEOTIDE SEQUENCE [LARGE SCALE GENOMIC DNA]</scope>
    <source>
        <strain evidence="2 3">RB1R16</strain>
    </source>
</reference>
<dbReference type="CDD" id="cd04301">
    <property type="entry name" value="NAT_SF"/>
    <property type="match status" value="1"/>
</dbReference>
<dbReference type="SUPFAM" id="SSF55729">
    <property type="entry name" value="Acyl-CoA N-acyltransferases (Nat)"/>
    <property type="match status" value="1"/>
</dbReference>
<keyword evidence="2" id="KW-0808">Transferase</keyword>
<dbReference type="InterPro" id="IPR000182">
    <property type="entry name" value="GNAT_dom"/>
</dbReference>
<proteinExistence type="predicted"/>
<keyword evidence="3" id="KW-1185">Reference proteome</keyword>
<dbReference type="Gene3D" id="3.40.630.30">
    <property type="match status" value="1"/>
</dbReference>
<dbReference type="OrthoDB" id="9811523at2"/>
<gene>
    <name evidence="2" type="ORF">CJD36_007720</name>
</gene>
<dbReference type="RefSeq" id="WP_105038554.1">
    <property type="nucleotide sequence ID" value="NZ_PPSL01000002.1"/>
</dbReference>
<dbReference type="PANTHER" id="PTHR43792:SF1">
    <property type="entry name" value="N-ACETYLTRANSFERASE DOMAIN-CONTAINING PROTEIN"/>
    <property type="match status" value="1"/>
</dbReference>
<dbReference type="Pfam" id="PF13302">
    <property type="entry name" value="Acetyltransf_3"/>
    <property type="match status" value="1"/>
</dbReference>
<dbReference type="Proteomes" id="UP000239872">
    <property type="component" value="Unassembled WGS sequence"/>
</dbReference>
<evidence type="ECO:0000259" key="1">
    <source>
        <dbReference type="PROSITE" id="PS51186"/>
    </source>
</evidence>
<dbReference type="GO" id="GO:0016747">
    <property type="term" value="F:acyltransferase activity, transferring groups other than amino-acyl groups"/>
    <property type="evidence" value="ECO:0007669"/>
    <property type="project" value="InterPro"/>
</dbReference>
<evidence type="ECO:0000313" key="3">
    <source>
        <dbReference type="Proteomes" id="UP000239872"/>
    </source>
</evidence>